<dbReference type="InterPro" id="IPR048841">
    <property type="entry name" value="PAN2_N"/>
</dbReference>
<organism evidence="2 3">
    <name type="scientific">Beauveria bassiana</name>
    <name type="common">White muscardine disease fungus</name>
    <name type="synonym">Tritirachium shiotae</name>
    <dbReference type="NCBI Taxonomy" id="176275"/>
    <lineage>
        <taxon>Eukaryota</taxon>
        <taxon>Fungi</taxon>
        <taxon>Dikarya</taxon>
        <taxon>Ascomycota</taxon>
        <taxon>Pezizomycotina</taxon>
        <taxon>Sordariomycetes</taxon>
        <taxon>Hypocreomycetidae</taxon>
        <taxon>Hypocreales</taxon>
        <taxon>Cordycipitaceae</taxon>
        <taxon>Beauveria</taxon>
    </lineage>
</organism>
<protein>
    <submittedName>
        <fullName evidence="2">PAB-dependent poly(A)-specific ribonuclease subunit PAN2</fullName>
    </submittedName>
</protein>
<dbReference type="GO" id="GO:0004535">
    <property type="term" value="F:poly(A)-specific ribonuclease activity"/>
    <property type="evidence" value="ECO:0007669"/>
    <property type="project" value="TreeGrafter"/>
</dbReference>
<dbReference type="InterPro" id="IPR015943">
    <property type="entry name" value="WD40/YVTN_repeat-like_dom_sf"/>
</dbReference>
<dbReference type="Pfam" id="PF20770">
    <property type="entry name" value="PAN2_N"/>
    <property type="match status" value="1"/>
</dbReference>
<dbReference type="InterPro" id="IPR050785">
    <property type="entry name" value="PAN2-PAN3_catalytic_subunit"/>
</dbReference>
<dbReference type="Proteomes" id="UP000235728">
    <property type="component" value="Unassembled WGS sequence"/>
</dbReference>
<dbReference type="AlphaFoldDB" id="A0A2N6NBA4"/>
<dbReference type="PANTHER" id="PTHR15728">
    <property type="entry name" value="DEADENYLATION COMPLEX CATALYTIC SUBUNIT PAN2"/>
    <property type="match status" value="1"/>
</dbReference>
<accession>A0A2N6NBA4</accession>
<evidence type="ECO:0000259" key="1">
    <source>
        <dbReference type="Pfam" id="PF20770"/>
    </source>
</evidence>
<dbReference type="Gene3D" id="2.130.10.10">
    <property type="entry name" value="YVTN repeat-like/Quinoprotein amine dehydrogenase"/>
    <property type="match status" value="1"/>
</dbReference>
<evidence type="ECO:0000313" key="2">
    <source>
        <dbReference type="EMBL" id="PMB64555.1"/>
    </source>
</evidence>
<sequence>MDADWDEVARIQFPPPGVHALPSPVTTMTFDTSQELLWTGNDYSAGEKILTTFKGRVTSFFGSELQRYTSFKAHLSSEGPVRQILVNDKGVIALGSSDVHMSMRRGATIWHIKYISCPEIRHLADSATDMRRCETCGV</sequence>
<name>A0A2N6NBA4_BEABA</name>
<comment type="caution">
    <text evidence="2">The sequence shown here is derived from an EMBL/GenBank/DDBJ whole genome shotgun (WGS) entry which is preliminary data.</text>
</comment>
<dbReference type="GO" id="GO:0000932">
    <property type="term" value="C:P-body"/>
    <property type="evidence" value="ECO:0007669"/>
    <property type="project" value="TreeGrafter"/>
</dbReference>
<evidence type="ECO:0000313" key="3">
    <source>
        <dbReference type="Proteomes" id="UP000235728"/>
    </source>
</evidence>
<dbReference type="EMBL" id="MRVG01000012">
    <property type="protein sequence ID" value="PMB64555.1"/>
    <property type="molecule type" value="Genomic_DNA"/>
</dbReference>
<dbReference type="PANTHER" id="PTHR15728:SF0">
    <property type="entry name" value="PAN2-PAN3 DEADENYLATION COMPLEX CATALYTIC SUBUNIT PAN2"/>
    <property type="match status" value="1"/>
</dbReference>
<proteinExistence type="predicted"/>
<dbReference type="GO" id="GO:0000289">
    <property type="term" value="P:nuclear-transcribed mRNA poly(A) tail shortening"/>
    <property type="evidence" value="ECO:0007669"/>
    <property type="project" value="TreeGrafter"/>
</dbReference>
<dbReference type="OMA" id="GATIWHI"/>
<dbReference type="GO" id="GO:0031251">
    <property type="term" value="C:PAN complex"/>
    <property type="evidence" value="ECO:0007669"/>
    <property type="project" value="TreeGrafter"/>
</dbReference>
<gene>
    <name evidence="2" type="primary">PAN2_0</name>
    <name evidence="2" type="ORF">BM221_009395</name>
</gene>
<feature type="domain" description="PAN2-PAN3 deadenylation complex catalytic subunit PAN2 N-terminal" evidence="1">
    <location>
        <begin position="22"/>
        <end position="110"/>
    </location>
</feature>
<reference evidence="2 3" key="1">
    <citation type="journal article" date="2016" name="Appl. Microbiol. Biotechnol.">
        <title>Characterization of T-DNA insertion mutants with decreased virulence in the entomopathogenic fungus Beauveria bassiana JEF-007.</title>
        <authorList>
            <person name="Kim S."/>
            <person name="Lee S.J."/>
            <person name="Nai Y.S."/>
            <person name="Yu J.S."/>
            <person name="Lee M.R."/>
            <person name="Yang Y.T."/>
            <person name="Kim J.S."/>
        </authorList>
    </citation>
    <scope>NUCLEOTIDE SEQUENCE [LARGE SCALE GENOMIC DNA]</scope>
    <source>
        <strain evidence="2 3">JEF-007</strain>
    </source>
</reference>